<dbReference type="Proteomes" id="UP000177798">
    <property type="component" value="Chromosome 3"/>
</dbReference>
<name>A0A1D9PZS0_SCLS1</name>
<protein>
    <submittedName>
        <fullName evidence="2">Uncharacterized protein</fullName>
    </submittedName>
</protein>
<sequence length="148" mass="16871">MDVYNSCLPQPLVGPSHYRYVEYRPEQPLGSHINTNSHEASKEQQGGESSTMPYHRAHSRGREYSDSLPAVYSRGVSTTSNAYVEEPAGIYIGRGREQVERGGVSRVQSRSRSRARCELEETGYAYRYLSDEELIRRAKEDGLKRYGY</sequence>
<dbReference type="OrthoDB" id="10478403at2759"/>
<accession>A0A1D9PZS0</accession>
<evidence type="ECO:0000313" key="3">
    <source>
        <dbReference type="Proteomes" id="UP000177798"/>
    </source>
</evidence>
<organism evidence="2 3">
    <name type="scientific">Sclerotinia sclerotiorum (strain ATCC 18683 / 1980 / Ss-1)</name>
    <name type="common">White mold</name>
    <name type="synonym">Whetzelinia sclerotiorum</name>
    <dbReference type="NCBI Taxonomy" id="665079"/>
    <lineage>
        <taxon>Eukaryota</taxon>
        <taxon>Fungi</taxon>
        <taxon>Dikarya</taxon>
        <taxon>Ascomycota</taxon>
        <taxon>Pezizomycotina</taxon>
        <taxon>Leotiomycetes</taxon>
        <taxon>Helotiales</taxon>
        <taxon>Sclerotiniaceae</taxon>
        <taxon>Sclerotinia</taxon>
    </lineage>
</organism>
<feature type="compositionally biased region" description="Polar residues" evidence="1">
    <location>
        <begin position="32"/>
        <end position="52"/>
    </location>
</feature>
<evidence type="ECO:0000256" key="1">
    <source>
        <dbReference type="SAM" id="MobiDB-lite"/>
    </source>
</evidence>
<dbReference type="VEuPathDB" id="FungiDB:sscle_03g029610"/>
<gene>
    <name evidence="2" type="ORF">sscle_03g029610</name>
</gene>
<reference evidence="3" key="1">
    <citation type="journal article" date="2017" name="Genome Biol. Evol.">
        <title>The complete genome sequence of the phytopathogenic fungus Sclerotinia sclerotiorum reveals insights into the genome architecture of broad host range pathogens.</title>
        <authorList>
            <person name="Derbyshire M."/>
            <person name="Denton-Giles M."/>
            <person name="Hegedus D."/>
            <person name="Seifbarghy S."/>
            <person name="Rollins J."/>
            <person name="van Kan J."/>
            <person name="Seidl M.F."/>
            <person name="Faino L."/>
            <person name="Mbengue M."/>
            <person name="Navaud O."/>
            <person name="Raffaele S."/>
            <person name="Hammond-Kosack K."/>
            <person name="Heard S."/>
            <person name="Oliver R."/>
        </authorList>
    </citation>
    <scope>NUCLEOTIDE SEQUENCE [LARGE SCALE GENOMIC DNA]</scope>
    <source>
        <strain evidence="3">ATCC 18683 / 1980 / Ss-1</strain>
    </source>
</reference>
<dbReference type="AlphaFoldDB" id="A0A1D9PZS0"/>
<evidence type="ECO:0000313" key="2">
    <source>
        <dbReference type="EMBL" id="APA08191.1"/>
    </source>
</evidence>
<feature type="region of interest" description="Disordered" evidence="1">
    <location>
        <begin position="28"/>
        <end position="66"/>
    </location>
</feature>
<dbReference type="EMBL" id="CP017816">
    <property type="protein sequence ID" value="APA08191.1"/>
    <property type="molecule type" value="Genomic_DNA"/>
</dbReference>
<proteinExistence type="predicted"/>